<reference evidence="1 2" key="1">
    <citation type="submission" date="2015-07" db="EMBL/GenBank/DDBJ databases">
        <title>Genome analysis of myxobacterium Chondromyces crocatus Cm c5 reveals a high potential for natural compound synthesis and the genetic basis for the loss of fruiting body formation.</title>
        <authorList>
            <person name="Zaburannyi N."/>
            <person name="Bunk B."/>
            <person name="Maier J."/>
            <person name="Overmann J."/>
            <person name="Mueller R."/>
        </authorList>
    </citation>
    <scope>NUCLEOTIDE SEQUENCE [LARGE SCALE GENOMIC DNA]</scope>
    <source>
        <strain evidence="1 2">Cm c5</strain>
    </source>
</reference>
<sequence length="76" mass="8683">MASGEVITEADAERSITRRKQRIRDLINANGWMDALRQIADDKQISPDPKCLAVLFHRLAFKYNGEGWYDVHPLVA</sequence>
<dbReference type="RefSeq" id="WP_169796645.1">
    <property type="nucleotide sequence ID" value="NZ_CP012159.1"/>
</dbReference>
<dbReference type="STRING" id="52.CMC5_050100"/>
<protein>
    <submittedName>
        <fullName evidence="1">Uncharacterized protein</fullName>
    </submittedName>
</protein>
<evidence type="ECO:0000313" key="2">
    <source>
        <dbReference type="Proteomes" id="UP000067626"/>
    </source>
</evidence>
<dbReference type="KEGG" id="ccro:CMC5_050100"/>
<organism evidence="1 2">
    <name type="scientific">Chondromyces crocatus</name>
    <dbReference type="NCBI Taxonomy" id="52"/>
    <lineage>
        <taxon>Bacteria</taxon>
        <taxon>Pseudomonadati</taxon>
        <taxon>Myxococcota</taxon>
        <taxon>Polyangia</taxon>
        <taxon>Polyangiales</taxon>
        <taxon>Polyangiaceae</taxon>
        <taxon>Chondromyces</taxon>
    </lineage>
</organism>
<dbReference type="AlphaFoldDB" id="A0A0K1EJ10"/>
<dbReference type="EMBL" id="CP012159">
    <property type="protein sequence ID" value="AKT40855.1"/>
    <property type="molecule type" value="Genomic_DNA"/>
</dbReference>
<evidence type="ECO:0000313" key="1">
    <source>
        <dbReference type="EMBL" id="AKT40855.1"/>
    </source>
</evidence>
<dbReference type="Proteomes" id="UP000067626">
    <property type="component" value="Chromosome"/>
</dbReference>
<accession>A0A0K1EJ10</accession>
<keyword evidence="2" id="KW-1185">Reference proteome</keyword>
<gene>
    <name evidence="1" type="ORF">CMC5_050100</name>
</gene>
<proteinExistence type="predicted"/>
<name>A0A0K1EJ10_CHOCO</name>